<evidence type="ECO:0000256" key="2">
    <source>
        <dbReference type="ARBA" id="ARBA00004569"/>
    </source>
</evidence>
<dbReference type="AlphaFoldDB" id="A0AAN7ANZ4"/>
<dbReference type="Pfam" id="PF00350">
    <property type="entry name" value="Dynamin_N"/>
    <property type="match status" value="1"/>
</dbReference>
<dbReference type="EMBL" id="MU864002">
    <property type="protein sequence ID" value="KAK4195816.1"/>
    <property type="molecule type" value="Genomic_DNA"/>
</dbReference>
<dbReference type="GO" id="GO:0061024">
    <property type="term" value="P:membrane organization"/>
    <property type="evidence" value="ECO:0007669"/>
    <property type="project" value="UniProtKB-ARBA"/>
</dbReference>
<keyword evidence="22" id="KW-1185">Reference proteome</keyword>
<dbReference type="PANTHER" id="PTHR11566:SF212">
    <property type="entry name" value="DYNAMIN"/>
    <property type="match status" value="1"/>
</dbReference>
<dbReference type="GO" id="GO:0003924">
    <property type="term" value="F:GTPase activity"/>
    <property type="evidence" value="ECO:0007669"/>
    <property type="project" value="InterPro"/>
</dbReference>
<evidence type="ECO:0000256" key="11">
    <source>
        <dbReference type="ARBA" id="ARBA00022989"/>
    </source>
</evidence>
<keyword evidence="4" id="KW-0812">Transmembrane</keyword>
<evidence type="ECO:0000256" key="1">
    <source>
        <dbReference type="ARBA" id="ARBA00004273"/>
    </source>
</evidence>
<evidence type="ECO:0000256" key="14">
    <source>
        <dbReference type="ARBA" id="ARBA00023136"/>
    </source>
</evidence>
<evidence type="ECO:0000313" key="22">
    <source>
        <dbReference type="Proteomes" id="UP001303160"/>
    </source>
</evidence>
<dbReference type="InterPro" id="IPR001401">
    <property type="entry name" value="Dynamin_GTPase"/>
</dbReference>
<comment type="subcellular location">
    <subcellularLocation>
        <location evidence="1">Mitochondrion inner membrane</location>
    </subcellularLocation>
    <subcellularLocation>
        <location evidence="2">Mitochondrion intermembrane space</location>
    </subcellularLocation>
</comment>
<keyword evidence="13 17" id="KW-0342">GTP-binding</keyword>
<evidence type="ECO:0000256" key="5">
    <source>
        <dbReference type="ARBA" id="ARBA00022723"/>
    </source>
</evidence>
<dbReference type="GO" id="GO:0008017">
    <property type="term" value="F:microtubule binding"/>
    <property type="evidence" value="ECO:0007669"/>
    <property type="project" value="TreeGrafter"/>
</dbReference>
<evidence type="ECO:0000256" key="4">
    <source>
        <dbReference type="ARBA" id="ARBA00022692"/>
    </source>
</evidence>
<dbReference type="GO" id="GO:0031623">
    <property type="term" value="P:receptor internalization"/>
    <property type="evidence" value="ECO:0007669"/>
    <property type="project" value="TreeGrafter"/>
</dbReference>
<evidence type="ECO:0000256" key="3">
    <source>
        <dbReference type="ARBA" id="ARBA00011980"/>
    </source>
</evidence>
<evidence type="ECO:0000256" key="12">
    <source>
        <dbReference type="ARBA" id="ARBA00023128"/>
    </source>
</evidence>
<dbReference type="FunFam" id="3.40.50.300:FF:000741">
    <property type="entry name" value="Putative mitochondrial dynamin GTPase"/>
    <property type="match status" value="1"/>
</dbReference>
<feature type="region of interest" description="Disordered" evidence="18">
    <location>
        <begin position="157"/>
        <end position="185"/>
    </location>
</feature>
<dbReference type="GO" id="GO:0005525">
    <property type="term" value="F:GTP binding"/>
    <property type="evidence" value="ECO:0007669"/>
    <property type="project" value="UniProtKB-KW"/>
</dbReference>
<keyword evidence="7" id="KW-0999">Mitochondrion inner membrane</keyword>
<keyword evidence="15" id="KW-1015">Disulfide bond</keyword>
<evidence type="ECO:0000256" key="13">
    <source>
        <dbReference type="ARBA" id="ARBA00023134"/>
    </source>
</evidence>
<evidence type="ECO:0000256" key="16">
    <source>
        <dbReference type="ARBA" id="ARBA00048040"/>
    </source>
</evidence>
<dbReference type="PRINTS" id="PR00195">
    <property type="entry name" value="DYNAMIN"/>
</dbReference>
<keyword evidence="8 21" id="KW-0378">Hydrolase</keyword>
<evidence type="ECO:0000256" key="9">
    <source>
        <dbReference type="ARBA" id="ARBA00022842"/>
    </source>
</evidence>
<accession>A0AAN7ANZ4</accession>
<keyword evidence="6 17" id="KW-0547">Nucleotide-binding</keyword>
<dbReference type="EC" id="3.6.5.5" evidence="3"/>
<feature type="compositionally biased region" description="Gly residues" evidence="18">
    <location>
        <begin position="160"/>
        <end position="171"/>
    </location>
</feature>
<dbReference type="PROSITE" id="PS00410">
    <property type="entry name" value="G_DYNAMIN_1"/>
    <property type="match status" value="1"/>
</dbReference>
<evidence type="ECO:0000313" key="21">
    <source>
        <dbReference type="EMBL" id="KAK4195816.1"/>
    </source>
</evidence>
<proteinExistence type="inferred from homology"/>
<feature type="domain" description="Dynamin-type G" evidence="20">
    <location>
        <begin position="239"/>
        <end position="513"/>
    </location>
</feature>
<comment type="caution">
    <text evidence="21">The sequence shown here is derived from an EMBL/GenBank/DDBJ whole genome shotgun (WGS) entry which is preliminary data.</text>
</comment>
<evidence type="ECO:0000259" key="20">
    <source>
        <dbReference type="PROSITE" id="PS51718"/>
    </source>
</evidence>
<evidence type="ECO:0000256" key="15">
    <source>
        <dbReference type="ARBA" id="ARBA00023157"/>
    </source>
</evidence>
<evidence type="ECO:0000256" key="6">
    <source>
        <dbReference type="ARBA" id="ARBA00022741"/>
    </source>
</evidence>
<gene>
    <name evidence="21" type="ORF">QBC40DRAFT_352278</name>
</gene>
<evidence type="ECO:0000256" key="10">
    <source>
        <dbReference type="ARBA" id="ARBA00022946"/>
    </source>
</evidence>
<dbReference type="InterPro" id="IPR030381">
    <property type="entry name" value="G_DYNAMIN_dom"/>
</dbReference>
<keyword evidence="14" id="KW-0472">Membrane</keyword>
<keyword evidence="12" id="KW-0496">Mitochondrion</keyword>
<dbReference type="Pfam" id="PF01031">
    <property type="entry name" value="Dynamin_M"/>
    <property type="match status" value="1"/>
</dbReference>
<dbReference type="InterPro" id="IPR027417">
    <property type="entry name" value="P-loop_NTPase"/>
</dbReference>
<dbReference type="Proteomes" id="UP001303160">
    <property type="component" value="Unassembled WGS sequence"/>
</dbReference>
<name>A0AAN7ANZ4_9PEZI</name>
<dbReference type="GO" id="GO:0046872">
    <property type="term" value="F:metal ion binding"/>
    <property type="evidence" value="ECO:0007669"/>
    <property type="project" value="UniProtKB-KW"/>
</dbReference>
<reference evidence="21" key="1">
    <citation type="journal article" date="2023" name="Mol. Phylogenet. Evol.">
        <title>Genome-scale phylogeny and comparative genomics of the fungal order Sordariales.</title>
        <authorList>
            <person name="Hensen N."/>
            <person name="Bonometti L."/>
            <person name="Westerberg I."/>
            <person name="Brannstrom I.O."/>
            <person name="Guillou S."/>
            <person name="Cros-Aarteil S."/>
            <person name="Calhoun S."/>
            <person name="Haridas S."/>
            <person name="Kuo A."/>
            <person name="Mondo S."/>
            <person name="Pangilinan J."/>
            <person name="Riley R."/>
            <person name="LaButti K."/>
            <person name="Andreopoulos B."/>
            <person name="Lipzen A."/>
            <person name="Chen C."/>
            <person name="Yan M."/>
            <person name="Daum C."/>
            <person name="Ng V."/>
            <person name="Clum A."/>
            <person name="Steindorff A."/>
            <person name="Ohm R.A."/>
            <person name="Martin F."/>
            <person name="Silar P."/>
            <person name="Natvig D.O."/>
            <person name="Lalanne C."/>
            <person name="Gautier V."/>
            <person name="Ament-Velasquez S.L."/>
            <person name="Kruys A."/>
            <person name="Hutchinson M.I."/>
            <person name="Powell A.J."/>
            <person name="Barry K."/>
            <person name="Miller A.N."/>
            <person name="Grigoriev I.V."/>
            <person name="Debuchy R."/>
            <person name="Gladieux P."/>
            <person name="Hiltunen Thoren M."/>
            <person name="Johannesson H."/>
        </authorList>
    </citation>
    <scope>NUCLEOTIDE SEQUENCE</scope>
    <source>
        <strain evidence="21">CBS 315.58</strain>
    </source>
</reference>
<evidence type="ECO:0000256" key="18">
    <source>
        <dbReference type="SAM" id="MobiDB-lite"/>
    </source>
</evidence>
<dbReference type="Gene3D" id="3.40.50.300">
    <property type="entry name" value="P-loop containing nucleotide triphosphate hydrolases"/>
    <property type="match status" value="1"/>
</dbReference>
<keyword evidence="9" id="KW-0460">Magnesium</keyword>
<dbReference type="PROSITE" id="PS51718">
    <property type="entry name" value="G_DYNAMIN_2"/>
    <property type="match status" value="1"/>
</dbReference>
<dbReference type="GO" id="GO:0005886">
    <property type="term" value="C:plasma membrane"/>
    <property type="evidence" value="ECO:0007669"/>
    <property type="project" value="TreeGrafter"/>
</dbReference>
<dbReference type="PANTHER" id="PTHR11566">
    <property type="entry name" value="DYNAMIN"/>
    <property type="match status" value="1"/>
</dbReference>
<comment type="catalytic activity">
    <reaction evidence="16">
        <text>GTP + H2O = GDP + phosphate + H(+)</text>
        <dbReference type="Rhea" id="RHEA:19669"/>
        <dbReference type="ChEBI" id="CHEBI:15377"/>
        <dbReference type="ChEBI" id="CHEBI:15378"/>
        <dbReference type="ChEBI" id="CHEBI:37565"/>
        <dbReference type="ChEBI" id="CHEBI:43474"/>
        <dbReference type="ChEBI" id="CHEBI:58189"/>
        <dbReference type="EC" id="3.6.5.5"/>
    </reaction>
</comment>
<dbReference type="GO" id="GO:0005874">
    <property type="term" value="C:microtubule"/>
    <property type="evidence" value="ECO:0007669"/>
    <property type="project" value="TreeGrafter"/>
</dbReference>
<dbReference type="GO" id="GO:0005743">
    <property type="term" value="C:mitochondrial inner membrane"/>
    <property type="evidence" value="ECO:0007669"/>
    <property type="project" value="UniProtKB-SubCell"/>
</dbReference>
<dbReference type="PROSITE" id="PS51388">
    <property type="entry name" value="GED"/>
    <property type="match status" value="1"/>
</dbReference>
<dbReference type="InterPro" id="IPR045063">
    <property type="entry name" value="Dynamin_N"/>
</dbReference>
<dbReference type="InterPro" id="IPR000375">
    <property type="entry name" value="Dynamin_stalk"/>
</dbReference>
<evidence type="ECO:0000256" key="7">
    <source>
        <dbReference type="ARBA" id="ARBA00022792"/>
    </source>
</evidence>
<dbReference type="InterPro" id="IPR056495">
    <property type="entry name" value="LIS_MGM1"/>
</dbReference>
<dbReference type="CDD" id="cd08771">
    <property type="entry name" value="DLP_1"/>
    <property type="match status" value="1"/>
</dbReference>
<keyword evidence="11" id="KW-1133">Transmembrane helix</keyword>
<organism evidence="21 22">
    <name type="scientific">Triangularia verruculosa</name>
    <dbReference type="NCBI Taxonomy" id="2587418"/>
    <lineage>
        <taxon>Eukaryota</taxon>
        <taxon>Fungi</taxon>
        <taxon>Dikarya</taxon>
        <taxon>Ascomycota</taxon>
        <taxon>Pezizomycotina</taxon>
        <taxon>Sordariomycetes</taxon>
        <taxon>Sordariomycetidae</taxon>
        <taxon>Sordariales</taxon>
        <taxon>Podosporaceae</taxon>
        <taxon>Triangularia</taxon>
    </lineage>
</organism>
<evidence type="ECO:0000256" key="17">
    <source>
        <dbReference type="RuleBase" id="RU003932"/>
    </source>
</evidence>
<dbReference type="SMART" id="SM00053">
    <property type="entry name" value="DYNc"/>
    <property type="match status" value="1"/>
</dbReference>
<dbReference type="SUPFAM" id="SSF52540">
    <property type="entry name" value="P-loop containing nucleoside triphosphate hydrolases"/>
    <property type="match status" value="1"/>
</dbReference>
<keyword evidence="10" id="KW-0809">Transit peptide</keyword>
<feature type="domain" description="GED" evidence="19">
    <location>
        <begin position="806"/>
        <end position="902"/>
    </location>
</feature>
<keyword evidence="5" id="KW-0479">Metal-binding</keyword>
<dbReference type="InterPro" id="IPR022812">
    <property type="entry name" value="Dynamin"/>
</dbReference>
<reference evidence="21" key="2">
    <citation type="submission" date="2023-05" db="EMBL/GenBank/DDBJ databases">
        <authorList>
            <consortium name="Lawrence Berkeley National Laboratory"/>
            <person name="Steindorff A."/>
            <person name="Hensen N."/>
            <person name="Bonometti L."/>
            <person name="Westerberg I."/>
            <person name="Brannstrom I.O."/>
            <person name="Guillou S."/>
            <person name="Cros-Aarteil S."/>
            <person name="Calhoun S."/>
            <person name="Haridas S."/>
            <person name="Kuo A."/>
            <person name="Mondo S."/>
            <person name="Pangilinan J."/>
            <person name="Riley R."/>
            <person name="Labutti K."/>
            <person name="Andreopoulos B."/>
            <person name="Lipzen A."/>
            <person name="Chen C."/>
            <person name="Yanf M."/>
            <person name="Daum C."/>
            <person name="Ng V."/>
            <person name="Clum A."/>
            <person name="Ohm R."/>
            <person name="Martin F."/>
            <person name="Silar P."/>
            <person name="Natvig D."/>
            <person name="Lalanne C."/>
            <person name="Gautier V."/>
            <person name="Ament-Velasquez S.L."/>
            <person name="Kruys A."/>
            <person name="Hutchinson M.I."/>
            <person name="Powell A.J."/>
            <person name="Barry K."/>
            <person name="Miller A.N."/>
            <person name="Grigoriev I.V."/>
            <person name="Debuchy R."/>
            <person name="Gladieux P."/>
            <person name="Thoren M.H."/>
            <person name="Johannesson H."/>
        </authorList>
    </citation>
    <scope>NUCLEOTIDE SEQUENCE</scope>
    <source>
        <strain evidence="21">CBS 315.58</strain>
    </source>
</reference>
<dbReference type="InterPro" id="IPR019762">
    <property type="entry name" value="Dynamin_GTPase_CS"/>
</dbReference>
<comment type="similarity">
    <text evidence="17">Belongs to the TRAFAC class dynamin-like GTPase superfamily. Dynamin/Fzo/YdjA family.</text>
</comment>
<dbReference type="Pfam" id="PF24550">
    <property type="entry name" value="LIS_MGM1"/>
    <property type="match status" value="1"/>
</dbReference>
<sequence>MSAQLRAAGAIAPVARRVGLRAIRQFHQLPTGGIQRADLAARDLRRSVQFPAKLYHNAVMVRNASFVRLLPKLAIKFVRIPALFGGLMLGAAGWVQYQAIQLGNSATEMYTNVKTGVTDTVFAVWGTATDIANQTKNGFNEKKSQFTMPEWLDNIMKGEGAAGEGSGGPNGGREPPKQSRLGGSAAAAGASAAAYGYGAADEEDDRSPEEVLKDDHMMYITKRMIEIRNLLSRVGQSSSVTLPSIVVIGSQSSGKSSVLEAIVGHEFLPKGSNMITRRPIELTLVNDLQAKQDYGEFPDLGLARVTDFSLIQKTLTELNQSVPESQCVSDDPIRLTIHSPRVPDLSLIDLPGYIQVAGENQPRELKRKISELCDKYIRGPNIILAISAADTDLANSTALQASRRVDPRGERTIGVITKMDLVDPEKGAAILGDKQYPLRLGYVGVISKMPVQTGGLFRRESSNLLASINKNERAFFSSHPEEFGPNSGAATGTITLRKKLMHVLEQQMSSKLTETTDAITRELEETTYQFKVQYNEQAMSAESYLAASLDDFKHQFHNFANTFGRQQLLELLKDALDQKVLDQLAARYWNKPIEDLFIAPVEPDSLADLPRADPKSPYWHRQLDTACSGLTRLGVGRVAATVASNAVQANIDKLLDKSSFSKHPSARQVISEAAATVLADRAYATSDGIEISLKPYKFDPDIQPNEWEKGREHVVGVLQGELEQCQNALKGLENSVGGRKKLREVMSFVDKARKGEIIIEGDHPSGAGGFSAALLARGREAVFLRDRADIINMRIVASKSRKCKSLENKYYCPEIFLDAVATKLAQTAVLFLNVEMLNDFYHRFPREVETKLNEYMNSHGGNGLEKFAREDPKIRRHLDLVQRKELLELVLMKIQDLHRFDAAGNVKADRDYLKKNGRAGQRGRWAF</sequence>
<protein>
    <recommendedName>
        <fullName evidence="3">dynamin GTPase</fullName>
        <ecNumber evidence="3">3.6.5.5</ecNumber>
    </recommendedName>
</protein>
<evidence type="ECO:0000256" key="8">
    <source>
        <dbReference type="ARBA" id="ARBA00022801"/>
    </source>
</evidence>
<dbReference type="InterPro" id="IPR020850">
    <property type="entry name" value="GED_dom"/>
</dbReference>
<dbReference type="GO" id="GO:0005758">
    <property type="term" value="C:mitochondrial intermembrane space"/>
    <property type="evidence" value="ECO:0007669"/>
    <property type="project" value="UniProtKB-SubCell"/>
</dbReference>
<evidence type="ECO:0000259" key="19">
    <source>
        <dbReference type="PROSITE" id="PS51388"/>
    </source>
</evidence>